<dbReference type="Proteomes" id="UP000757232">
    <property type="component" value="Unassembled WGS sequence"/>
</dbReference>
<dbReference type="OrthoDB" id="3226064at2759"/>
<protein>
    <recommendedName>
        <fullName evidence="2">F-box domain-containing protein</fullName>
    </recommendedName>
</protein>
<accession>A0A9Q5HUE0</accession>
<dbReference type="InterPro" id="IPR001810">
    <property type="entry name" value="F-box_dom"/>
</dbReference>
<gene>
    <name evidence="3" type="ORF">A7U60_g6775</name>
</gene>
<organism evidence="3 4">
    <name type="scientific">Sanghuangporus baumii</name>
    <name type="common">Phellinus baumii</name>
    <dbReference type="NCBI Taxonomy" id="108892"/>
    <lineage>
        <taxon>Eukaryota</taxon>
        <taxon>Fungi</taxon>
        <taxon>Dikarya</taxon>
        <taxon>Basidiomycota</taxon>
        <taxon>Agaricomycotina</taxon>
        <taxon>Agaricomycetes</taxon>
        <taxon>Hymenochaetales</taxon>
        <taxon>Hymenochaetaceae</taxon>
        <taxon>Sanghuangporus</taxon>
    </lineage>
</organism>
<proteinExistence type="predicted"/>
<dbReference type="AlphaFoldDB" id="A0A9Q5HUE0"/>
<dbReference type="Pfam" id="PF12937">
    <property type="entry name" value="F-box-like"/>
    <property type="match status" value="1"/>
</dbReference>
<sequence>MPDLTTSIFDIPQEITEHALVHAEPRDVASFAQTCRTARALVYDQRDQHLWRRLFLEQPYDDPRRSASFAFHSDSDSDPDSGSIDWKRALQQRVYAMRIVQKIATHPLELATALSALISVARHVPPMPEQSDESKDLIWLNNLVRENNVFGLTAPEHKWTFEEHQRIAELWTYIGWRDSVINRNGAELLDVRNQARTFVYDMRKYARENSWGPFISDKSGSINWTHIEAVITVIYCNLMDLNDLWPDTRPPARLDAIRAYSAPKSHQRDPRDWAGVEGAWRRYVCFMDYRDLFTFNYSANAYDPVFFEDDEFQEATRLIELNLTITRIGEKKSAAGSVSRMSTFSPDSSPSTSSPVGSPSSDSSHAGSSAMNISKQFPIIYFVGRSRGGNGNESKVRGSVRMTPDGHIRWRFASIYDGHSQWSSEGIQIGGVCSAAGVVGTWTGAHHEEGSSSIDVSMC</sequence>
<keyword evidence="4" id="KW-1185">Reference proteome</keyword>
<dbReference type="EMBL" id="LNZH02000204">
    <property type="protein sequence ID" value="OCB86186.1"/>
    <property type="molecule type" value="Genomic_DNA"/>
</dbReference>
<dbReference type="SUPFAM" id="SSF81383">
    <property type="entry name" value="F-box domain"/>
    <property type="match status" value="1"/>
</dbReference>
<dbReference type="Gene3D" id="1.20.1280.50">
    <property type="match status" value="1"/>
</dbReference>
<evidence type="ECO:0000256" key="1">
    <source>
        <dbReference type="SAM" id="MobiDB-lite"/>
    </source>
</evidence>
<feature type="region of interest" description="Disordered" evidence="1">
    <location>
        <begin position="336"/>
        <end position="368"/>
    </location>
</feature>
<feature type="domain" description="F-box" evidence="2">
    <location>
        <begin position="5"/>
        <end position="54"/>
    </location>
</feature>
<comment type="caution">
    <text evidence="3">The sequence shown here is derived from an EMBL/GenBank/DDBJ whole genome shotgun (WGS) entry which is preliminary data.</text>
</comment>
<evidence type="ECO:0000313" key="3">
    <source>
        <dbReference type="EMBL" id="OCB86186.1"/>
    </source>
</evidence>
<evidence type="ECO:0000259" key="2">
    <source>
        <dbReference type="PROSITE" id="PS50181"/>
    </source>
</evidence>
<feature type="compositionally biased region" description="Low complexity" evidence="1">
    <location>
        <begin position="342"/>
        <end position="368"/>
    </location>
</feature>
<name>A0A9Q5HUE0_SANBA</name>
<evidence type="ECO:0000313" key="4">
    <source>
        <dbReference type="Proteomes" id="UP000757232"/>
    </source>
</evidence>
<reference evidence="3" key="1">
    <citation type="submission" date="2016-06" db="EMBL/GenBank/DDBJ databases">
        <title>Draft Genome sequence of the fungus Inonotus baumii.</title>
        <authorList>
            <person name="Zhu H."/>
            <person name="Lin W."/>
        </authorList>
    </citation>
    <scope>NUCLEOTIDE SEQUENCE</scope>
    <source>
        <strain evidence="3">821</strain>
    </source>
</reference>
<dbReference type="PROSITE" id="PS50181">
    <property type="entry name" value="FBOX"/>
    <property type="match status" value="1"/>
</dbReference>
<dbReference type="InterPro" id="IPR036047">
    <property type="entry name" value="F-box-like_dom_sf"/>
</dbReference>